<dbReference type="EC" id="4.2.1.1" evidence="2"/>
<comment type="similarity">
    <text evidence="1">Belongs to the alpha-carbonic anhydrase family.</text>
</comment>
<evidence type="ECO:0000256" key="6">
    <source>
        <dbReference type="ARBA" id="ARBA00048348"/>
    </source>
</evidence>
<dbReference type="PANTHER" id="PTHR18952">
    <property type="entry name" value="CARBONIC ANHYDRASE"/>
    <property type="match status" value="1"/>
</dbReference>
<dbReference type="PANTHER" id="PTHR18952:SF265">
    <property type="entry name" value="CARBONIC ANHYDRASE"/>
    <property type="match status" value="1"/>
</dbReference>
<dbReference type="SMART" id="SM01057">
    <property type="entry name" value="Carb_anhydrase"/>
    <property type="match status" value="1"/>
</dbReference>
<dbReference type="CDD" id="cd03124">
    <property type="entry name" value="alpha_CA_prokaryotic_like"/>
    <property type="match status" value="1"/>
</dbReference>
<feature type="signal peptide" evidence="8">
    <location>
        <begin position="1"/>
        <end position="19"/>
    </location>
</feature>
<name>A0A495WME4_9RHOO</name>
<evidence type="ECO:0000256" key="4">
    <source>
        <dbReference type="ARBA" id="ARBA00022833"/>
    </source>
</evidence>
<protein>
    <recommendedName>
        <fullName evidence="2">carbonic anhydrase</fullName>
        <ecNumber evidence="2">4.2.1.1</ecNumber>
    </recommendedName>
</protein>
<dbReference type="OrthoDB" id="5327615at2"/>
<keyword evidence="5" id="KW-0456">Lyase</keyword>
<keyword evidence="3" id="KW-0479">Metal-binding</keyword>
<evidence type="ECO:0000256" key="7">
    <source>
        <dbReference type="SAM" id="MobiDB-lite"/>
    </source>
</evidence>
<dbReference type="Pfam" id="PF16747">
    <property type="entry name" value="Adhesin_E"/>
    <property type="match status" value="1"/>
</dbReference>
<evidence type="ECO:0000256" key="8">
    <source>
        <dbReference type="SAM" id="SignalP"/>
    </source>
</evidence>
<sequence length="493" mass="54288">MRLMTIAIALASLPWIASAAPSWQNISSEAGRRIELDRSTLKRTGNVVEAQSRVTLDRELTDGKTGNPYKIIEATTRYDCATRSARTIKRIYRQTEKEALREEDIAGTELPVRSGTLDDRVLREVCRPPKESAGELAQKANEAAGQLQQANEALLKKELARTEGSPALKTSETAAPIPSIRPNLKAAAEANQSQEKTAAATEKAPAAATEKPAAARALPTINAPLGTTQLVRNNAPTPRSAPRPAAKPTPAAGGYMLELVNPAQALPQGRIEWGYEGAGGPENWARIDPRNQLCASGKRQSPIDIRDGIKVDLEPIRFDYRPSTFRIIDNGHTVSVNVGESRFSLTGKTYELEDIHFHRPSEMRVDGQRYEMSIHLVHRSLDGALAVVALLLERGTEHPEIQTLWNHLPLEKHSPVQPPKTAVNPARLLPESGQYYTFMGSLTTPPCTEGVTWIVMKQPVQVSDEQIRIFSRLYRNNARPLQAVGDRLIKESR</sequence>
<evidence type="ECO:0000256" key="5">
    <source>
        <dbReference type="ARBA" id="ARBA00023239"/>
    </source>
</evidence>
<keyword evidence="11" id="KW-1185">Reference proteome</keyword>
<dbReference type="InterPro" id="IPR041891">
    <property type="entry name" value="Alpha_CA_prokaryot-like"/>
</dbReference>
<feature type="domain" description="Alpha-carbonic anhydrase" evidence="9">
    <location>
        <begin position="271"/>
        <end position="493"/>
    </location>
</feature>
<proteinExistence type="inferred from homology"/>
<dbReference type="GO" id="GO:0008270">
    <property type="term" value="F:zinc ion binding"/>
    <property type="evidence" value="ECO:0007669"/>
    <property type="project" value="InterPro"/>
</dbReference>
<comment type="catalytic activity">
    <reaction evidence="6">
        <text>hydrogencarbonate + H(+) = CO2 + H2O</text>
        <dbReference type="Rhea" id="RHEA:10748"/>
        <dbReference type="ChEBI" id="CHEBI:15377"/>
        <dbReference type="ChEBI" id="CHEBI:15378"/>
        <dbReference type="ChEBI" id="CHEBI:16526"/>
        <dbReference type="ChEBI" id="CHEBI:17544"/>
        <dbReference type="EC" id="4.2.1.1"/>
    </reaction>
</comment>
<accession>A0A495WME4</accession>
<dbReference type="InterPro" id="IPR001148">
    <property type="entry name" value="CA_dom"/>
</dbReference>
<dbReference type="InterPro" id="IPR036398">
    <property type="entry name" value="CA_dom_sf"/>
</dbReference>
<evidence type="ECO:0000256" key="3">
    <source>
        <dbReference type="ARBA" id="ARBA00022723"/>
    </source>
</evidence>
<evidence type="ECO:0000256" key="2">
    <source>
        <dbReference type="ARBA" id="ARBA00012925"/>
    </source>
</evidence>
<dbReference type="Pfam" id="PF00194">
    <property type="entry name" value="Carb_anhydrase"/>
    <property type="match status" value="1"/>
</dbReference>
<reference evidence="10 11" key="1">
    <citation type="submission" date="2018-10" db="EMBL/GenBank/DDBJ databases">
        <title>Genomic Encyclopedia of Type Strains, Phase IV (KMG-IV): sequencing the most valuable type-strain genomes for metagenomic binning, comparative biology and taxonomic classification.</title>
        <authorList>
            <person name="Goeker M."/>
        </authorList>
    </citation>
    <scope>NUCLEOTIDE SEQUENCE [LARGE SCALE GENOMIC DNA]</scope>
    <source>
        <strain evidence="10 11">DSM 23841</strain>
    </source>
</reference>
<feature type="region of interest" description="Disordered" evidence="7">
    <location>
        <begin position="185"/>
        <end position="252"/>
    </location>
</feature>
<dbReference type="RefSeq" id="WP_121456479.1">
    <property type="nucleotide sequence ID" value="NZ_RBXP01000001.1"/>
</dbReference>
<feature type="chain" id="PRO_5019746453" description="carbonic anhydrase" evidence="8">
    <location>
        <begin position="20"/>
        <end position="493"/>
    </location>
</feature>
<dbReference type="GO" id="GO:0004089">
    <property type="term" value="F:carbonate dehydratase activity"/>
    <property type="evidence" value="ECO:0007669"/>
    <property type="project" value="UniProtKB-EC"/>
</dbReference>
<dbReference type="Proteomes" id="UP000270626">
    <property type="component" value="Unassembled WGS sequence"/>
</dbReference>
<gene>
    <name evidence="10" type="ORF">DFR40_0040</name>
</gene>
<keyword evidence="8" id="KW-0732">Signal</keyword>
<keyword evidence="4" id="KW-0862">Zinc</keyword>
<feature type="compositionally biased region" description="Polar residues" evidence="7">
    <location>
        <begin position="225"/>
        <end position="234"/>
    </location>
</feature>
<dbReference type="AlphaFoldDB" id="A0A495WME4"/>
<dbReference type="InterPro" id="IPR031939">
    <property type="entry name" value="Adhesin_E-like"/>
</dbReference>
<organism evidence="10 11">
    <name type="scientific">Azonexus fungiphilus</name>
    <dbReference type="NCBI Taxonomy" id="146940"/>
    <lineage>
        <taxon>Bacteria</taxon>
        <taxon>Pseudomonadati</taxon>
        <taxon>Pseudomonadota</taxon>
        <taxon>Betaproteobacteria</taxon>
        <taxon>Rhodocyclales</taxon>
        <taxon>Azonexaceae</taxon>
        <taxon>Azonexus</taxon>
    </lineage>
</organism>
<dbReference type="InterPro" id="IPR023561">
    <property type="entry name" value="Carbonic_anhydrase_a-class"/>
</dbReference>
<evidence type="ECO:0000256" key="1">
    <source>
        <dbReference type="ARBA" id="ARBA00010718"/>
    </source>
</evidence>
<evidence type="ECO:0000313" key="11">
    <source>
        <dbReference type="Proteomes" id="UP000270626"/>
    </source>
</evidence>
<evidence type="ECO:0000259" key="9">
    <source>
        <dbReference type="PROSITE" id="PS51144"/>
    </source>
</evidence>
<feature type="compositionally biased region" description="Low complexity" evidence="7">
    <location>
        <begin position="195"/>
        <end position="215"/>
    </location>
</feature>
<dbReference type="EMBL" id="RBXP01000001">
    <property type="protein sequence ID" value="RKT62991.1"/>
    <property type="molecule type" value="Genomic_DNA"/>
</dbReference>
<evidence type="ECO:0000313" key="10">
    <source>
        <dbReference type="EMBL" id="RKT62991.1"/>
    </source>
</evidence>
<dbReference type="SUPFAM" id="SSF51069">
    <property type="entry name" value="Carbonic anhydrase"/>
    <property type="match status" value="1"/>
</dbReference>
<dbReference type="Gene3D" id="3.10.200.10">
    <property type="entry name" value="Alpha carbonic anhydrase"/>
    <property type="match status" value="1"/>
</dbReference>
<comment type="caution">
    <text evidence="10">The sequence shown here is derived from an EMBL/GenBank/DDBJ whole genome shotgun (WGS) entry which is preliminary data.</text>
</comment>
<dbReference type="PROSITE" id="PS51144">
    <property type="entry name" value="ALPHA_CA_2"/>
    <property type="match status" value="1"/>
</dbReference>